<accession>E3MM07</accession>
<dbReference type="AlphaFoldDB" id="E3MM07"/>
<dbReference type="FunCoup" id="E3MM07">
    <property type="interactions" value="130"/>
</dbReference>
<keyword evidence="1" id="KW-1133">Transmembrane helix</keyword>
<dbReference type="eggNOG" id="ENOG502TJ96">
    <property type="taxonomic scope" value="Eukaryota"/>
</dbReference>
<sequence>MSFVFSGLEFLSTFYFNLVFLFGFLGFLALNCGVCDSSSPIDFQDSYGYDNHDAQSPSDSVGFDINPAMSPVFEKGATESNFDMNVFEEHKEESSWWNVRILCGGGSSTSAL</sequence>
<dbReference type="OMA" id="ESSWWNV"/>
<gene>
    <name evidence="2" type="ORF">CRE_29982</name>
</gene>
<keyword evidence="3" id="KW-1185">Reference proteome</keyword>
<dbReference type="OrthoDB" id="5777252at2759"/>
<evidence type="ECO:0000256" key="1">
    <source>
        <dbReference type="SAM" id="Phobius"/>
    </source>
</evidence>
<dbReference type="HOGENOM" id="CLU_2160658_0_0_1"/>
<keyword evidence="1" id="KW-0812">Transmembrane</keyword>
<organism evidence="3">
    <name type="scientific">Caenorhabditis remanei</name>
    <name type="common">Caenorhabditis vulgaris</name>
    <dbReference type="NCBI Taxonomy" id="31234"/>
    <lineage>
        <taxon>Eukaryota</taxon>
        <taxon>Metazoa</taxon>
        <taxon>Ecdysozoa</taxon>
        <taxon>Nematoda</taxon>
        <taxon>Chromadorea</taxon>
        <taxon>Rhabditida</taxon>
        <taxon>Rhabditina</taxon>
        <taxon>Rhabditomorpha</taxon>
        <taxon>Rhabditoidea</taxon>
        <taxon>Rhabditidae</taxon>
        <taxon>Peloderinae</taxon>
        <taxon>Caenorhabditis</taxon>
    </lineage>
</organism>
<evidence type="ECO:0000313" key="2">
    <source>
        <dbReference type="EMBL" id="EFP04844.1"/>
    </source>
</evidence>
<keyword evidence="1" id="KW-0472">Membrane</keyword>
<feature type="transmembrane region" description="Helical" evidence="1">
    <location>
        <begin position="14"/>
        <end position="34"/>
    </location>
</feature>
<reference evidence="2" key="1">
    <citation type="submission" date="2007-07" db="EMBL/GenBank/DDBJ databases">
        <title>PCAP assembly of the Caenorhabditis remanei genome.</title>
        <authorList>
            <consortium name="The Caenorhabditis remanei Sequencing Consortium"/>
            <person name="Wilson R.K."/>
        </authorList>
    </citation>
    <scope>NUCLEOTIDE SEQUENCE [LARGE SCALE GENOMIC DNA]</scope>
    <source>
        <strain evidence="2">PB4641</strain>
    </source>
</reference>
<name>E3MM07_CAERE</name>
<evidence type="ECO:0000313" key="3">
    <source>
        <dbReference type="Proteomes" id="UP000008281"/>
    </source>
</evidence>
<dbReference type="EMBL" id="DS268456">
    <property type="protein sequence ID" value="EFP04844.1"/>
    <property type="molecule type" value="Genomic_DNA"/>
</dbReference>
<dbReference type="Proteomes" id="UP000008281">
    <property type="component" value="Unassembled WGS sequence"/>
</dbReference>
<proteinExistence type="predicted"/>
<protein>
    <submittedName>
        <fullName evidence="2">Uncharacterized protein</fullName>
    </submittedName>
</protein>
<dbReference type="InParanoid" id="E3MM07"/>